<protein>
    <submittedName>
        <fullName evidence="1">Uncharacterized protein</fullName>
    </submittedName>
</protein>
<evidence type="ECO:0000313" key="2">
    <source>
        <dbReference type="Proteomes" id="UP000276133"/>
    </source>
</evidence>
<proteinExistence type="predicted"/>
<sequence length="134" mass="15112">MLDVYLGYLLTFMTTHLGFGSSQPLTDLLLGLSTPSSYSGSRSRLYGVSVLPHHGVFRLSSLSWPVGSCQMNFWRRPATSHESCSRHRQSLGCQNCFIRLSYVEQTGFIKAYIARSFFIHLIGMYQAAQEESAY</sequence>
<name>A0A3M7QB24_BRAPC</name>
<organism evidence="1 2">
    <name type="scientific">Brachionus plicatilis</name>
    <name type="common">Marine rotifer</name>
    <name type="synonym">Brachionus muelleri</name>
    <dbReference type="NCBI Taxonomy" id="10195"/>
    <lineage>
        <taxon>Eukaryota</taxon>
        <taxon>Metazoa</taxon>
        <taxon>Spiralia</taxon>
        <taxon>Gnathifera</taxon>
        <taxon>Rotifera</taxon>
        <taxon>Eurotatoria</taxon>
        <taxon>Monogononta</taxon>
        <taxon>Pseudotrocha</taxon>
        <taxon>Ploima</taxon>
        <taxon>Brachionidae</taxon>
        <taxon>Brachionus</taxon>
    </lineage>
</organism>
<comment type="caution">
    <text evidence="1">The sequence shown here is derived from an EMBL/GenBank/DDBJ whole genome shotgun (WGS) entry which is preliminary data.</text>
</comment>
<dbReference type="AlphaFoldDB" id="A0A3M7QB24"/>
<reference evidence="1 2" key="1">
    <citation type="journal article" date="2018" name="Sci. Rep.">
        <title>Genomic signatures of local adaptation to the degree of environmental predictability in rotifers.</title>
        <authorList>
            <person name="Franch-Gras L."/>
            <person name="Hahn C."/>
            <person name="Garcia-Roger E.M."/>
            <person name="Carmona M.J."/>
            <person name="Serra M."/>
            <person name="Gomez A."/>
        </authorList>
    </citation>
    <scope>NUCLEOTIDE SEQUENCE [LARGE SCALE GENOMIC DNA]</scope>
    <source>
        <strain evidence="1">HYR1</strain>
    </source>
</reference>
<accession>A0A3M7QB24</accession>
<keyword evidence="2" id="KW-1185">Reference proteome</keyword>
<gene>
    <name evidence="1" type="ORF">BpHYR1_023468</name>
</gene>
<dbReference type="Proteomes" id="UP000276133">
    <property type="component" value="Unassembled WGS sequence"/>
</dbReference>
<dbReference type="EMBL" id="REGN01006754">
    <property type="protein sequence ID" value="RNA08412.1"/>
    <property type="molecule type" value="Genomic_DNA"/>
</dbReference>
<evidence type="ECO:0000313" key="1">
    <source>
        <dbReference type="EMBL" id="RNA08412.1"/>
    </source>
</evidence>